<dbReference type="Pfam" id="PF10098">
    <property type="entry name" value="DUF2336"/>
    <property type="match status" value="1"/>
</dbReference>
<dbReference type="Proteomes" id="UP000766595">
    <property type="component" value="Unassembled WGS sequence"/>
</dbReference>
<dbReference type="InterPro" id="IPR019285">
    <property type="entry name" value="DUF2336"/>
</dbReference>
<feature type="coiled-coil region" evidence="1">
    <location>
        <begin position="198"/>
        <end position="236"/>
    </location>
</feature>
<protein>
    <submittedName>
        <fullName evidence="2">DUF2336 domain-containing protein</fullName>
    </submittedName>
</protein>
<proteinExistence type="predicted"/>
<evidence type="ECO:0000256" key="1">
    <source>
        <dbReference type="SAM" id="Coils"/>
    </source>
</evidence>
<keyword evidence="3" id="KW-1185">Reference proteome</keyword>
<evidence type="ECO:0000313" key="2">
    <source>
        <dbReference type="EMBL" id="MBT9288873.1"/>
    </source>
</evidence>
<keyword evidence="1" id="KW-0175">Coiled coil</keyword>
<evidence type="ECO:0000313" key="3">
    <source>
        <dbReference type="Proteomes" id="UP000766595"/>
    </source>
</evidence>
<dbReference type="EMBL" id="JAHHZF010000002">
    <property type="protein sequence ID" value="MBT9288873.1"/>
    <property type="molecule type" value="Genomic_DNA"/>
</dbReference>
<accession>A0A947GA97</accession>
<name>A0A947GA97_9HYPH</name>
<sequence>MPNSMLVDLAREGSSEKRRELLQQVSNLFVDGSELHTDRETLLFGEVLGRLLDQVPLDDRVKVADKVSGLDRTPRDLALKLARDDARVAAPILRHSPVLTEDDLVGLATSQGQAHLHAIAQRAELGTRVTDVIVERGSGDVLKAVTRNLGAQFSERSFNSLAEKAGSDPELGDALSFRADMPPLIAKALVAHLSPAARQRLEHLMAQDHEQLDALMNEARRELDQARHTNRRNRLDAKLAIADIREGRRPLDEVVDQLIFKKRIMDVAFVLSELASVPEAHVNNVLHKVNAMGIAVICRSLDMSDTVYQRLSALRCERLRLNKAQVMPMVTEYRQIDRQTADRALRFHKVRSTVGRAG</sequence>
<dbReference type="AlphaFoldDB" id="A0A947GA97"/>
<organism evidence="2 3">
    <name type="scientific">Prosthecodimorpha staleyi</name>
    <dbReference type="NCBI Taxonomy" id="2840188"/>
    <lineage>
        <taxon>Bacteria</taxon>
        <taxon>Pseudomonadati</taxon>
        <taxon>Pseudomonadota</taxon>
        <taxon>Alphaproteobacteria</taxon>
        <taxon>Hyphomicrobiales</taxon>
        <taxon>Ancalomicrobiaceae</taxon>
        <taxon>Prosthecodimorpha</taxon>
    </lineage>
</organism>
<dbReference type="RefSeq" id="WP_261967514.1">
    <property type="nucleotide sequence ID" value="NZ_JAHHZF010000002.1"/>
</dbReference>
<gene>
    <name evidence="2" type="ORF">KL771_05400</name>
</gene>
<comment type="caution">
    <text evidence="2">The sequence shown here is derived from an EMBL/GenBank/DDBJ whole genome shotgun (WGS) entry which is preliminary data.</text>
</comment>
<reference evidence="2 3" key="1">
    <citation type="submission" date="2021-06" db="EMBL/GenBank/DDBJ databases">
        <authorList>
            <person name="Grouzdev D.S."/>
            <person name="Koziaeva V."/>
        </authorList>
    </citation>
    <scope>NUCLEOTIDE SEQUENCE [LARGE SCALE GENOMIC DNA]</scope>
    <source>
        <strain evidence="2 3">22</strain>
    </source>
</reference>